<dbReference type="Pfam" id="PF22458">
    <property type="entry name" value="RsmF-B_ferredox"/>
    <property type="match status" value="1"/>
</dbReference>
<comment type="similarity">
    <text evidence="3 14">Belongs to the class I-like SAM-binding methyltransferase superfamily. RsmB/NOP family.</text>
</comment>
<dbReference type="InterPro" id="IPR049560">
    <property type="entry name" value="MeTrfase_RsmB-F_NOP2_cat"/>
</dbReference>
<dbReference type="PRINTS" id="PR02008">
    <property type="entry name" value="RCMTFAMILY"/>
</dbReference>
<dbReference type="InterPro" id="IPR054728">
    <property type="entry name" value="RsmB-like_ferredoxin"/>
</dbReference>
<evidence type="ECO:0000313" key="16">
    <source>
        <dbReference type="EMBL" id="BDD89420.1"/>
    </source>
</evidence>
<gene>
    <name evidence="16" type="primary">rsmB</name>
    <name evidence="16" type="ORF">DPPLL_37850</name>
</gene>
<comment type="catalytic activity">
    <reaction evidence="13">
        <text>cytidine(967) in 16S rRNA + S-adenosyl-L-methionine = 5-methylcytidine(967) in 16S rRNA + S-adenosyl-L-homocysteine + H(+)</text>
        <dbReference type="Rhea" id="RHEA:42748"/>
        <dbReference type="Rhea" id="RHEA-COMP:10219"/>
        <dbReference type="Rhea" id="RHEA-COMP:10220"/>
        <dbReference type="ChEBI" id="CHEBI:15378"/>
        <dbReference type="ChEBI" id="CHEBI:57856"/>
        <dbReference type="ChEBI" id="CHEBI:59789"/>
        <dbReference type="ChEBI" id="CHEBI:74483"/>
        <dbReference type="ChEBI" id="CHEBI:82748"/>
        <dbReference type="EC" id="2.1.1.176"/>
    </reaction>
</comment>
<accession>A0ABM7WEL8</accession>
<evidence type="ECO:0000256" key="3">
    <source>
        <dbReference type="ARBA" id="ARBA00007494"/>
    </source>
</evidence>
<keyword evidence="7 14" id="KW-0489">Methyltransferase</keyword>
<evidence type="ECO:0000256" key="11">
    <source>
        <dbReference type="ARBA" id="ARBA00030399"/>
    </source>
</evidence>
<evidence type="ECO:0000256" key="2">
    <source>
        <dbReference type="ARBA" id="ARBA00004496"/>
    </source>
</evidence>
<dbReference type="PANTHER" id="PTHR22807">
    <property type="entry name" value="NOP2 YEAST -RELATED NOL1/NOP2/FMU SUN DOMAIN-CONTAINING"/>
    <property type="match status" value="1"/>
</dbReference>
<dbReference type="GO" id="GO:0008168">
    <property type="term" value="F:methyltransferase activity"/>
    <property type="evidence" value="ECO:0007669"/>
    <property type="project" value="UniProtKB-KW"/>
</dbReference>
<keyword evidence="8 14" id="KW-0808">Transferase</keyword>
<dbReference type="InterPro" id="IPR004573">
    <property type="entry name" value="rRNA_ssu_MeTfrase_B"/>
</dbReference>
<dbReference type="InterPro" id="IPR018314">
    <property type="entry name" value="RsmB/NOL1/NOP2-like_CS"/>
</dbReference>
<dbReference type="EC" id="2.1.1.176" evidence="4"/>
<name>A0ABM7WEL8_9BACT</name>
<dbReference type="InterPro" id="IPR023267">
    <property type="entry name" value="RCMT"/>
</dbReference>
<evidence type="ECO:0000256" key="10">
    <source>
        <dbReference type="ARBA" id="ARBA00022884"/>
    </source>
</evidence>
<dbReference type="SUPFAM" id="SSF48013">
    <property type="entry name" value="NusB-like"/>
    <property type="match status" value="1"/>
</dbReference>
<evidence type="ECO:0000259" key="15">
    <source>
        <dbReference type="PROSITE" id="PS51686"/>
    </source>
</evidence>
<dbReference type="PROSITE" id="PS51686">
    <property type="entry name" value="SAM_MT_RSMB_NOP"/>
    <property type="match status" value="1"/>
</dbReference>
<dbReference type="InterPro" id="IPR035926">
    <property type="entry name" value="NusB-like_sf"/>
</dbReference>
<evidence type="ECO:0000256" key="13">
    <source>
        <dbReference type="ARBA" id="ARBA00047283"/>
    </source>
</evidence>
<dbReference type="PROSITE" id="PS01153">
    <property type="entry name" value="NOL1_NOP2_SUN"/>
    <property type="match status" value="1"/>
</dbReference>
<evidence type="ECO:0000256" key="7">
    <source>
        <dbReference type="ARBA" id="ARBA00022603"/>
    </source>
</evidence>
<keyword evidence="9 14" id="KW-0949">S-adenosyl-L-methionine</keyword>
<dbReference type="NCBIfam" id="TIGR00563">
    <property type="entry name" value="rsmB"/>
    <property type="match status" value="1"/>
</dbReference>
<dbReference type="Gene3D" id="1.10.940.10">
    <property type="entry name" value="NusB-like"/>
    <property type="match status" value="1"/>
</dbReference>
<evidence type="ECO:0000256" key="9">
    <source>
        <dbReference type="ARBA" id="ARBA00022691"/>
    </source>
</evidence>
<dbReference type="EMBL" id="AP025516">
    <property type="protein sequence ID" value="BDD89420.1"/>
    <property type="molecule type" value="Genomic_DNA"/>
</dbReference>
<evidence type="ECO:0000256" key="1">
    <source>
        <dbReference type="ARBA" id="ARBA00002724"/>
    </source>
</evidence>
<evidence type="ECO:0000256" key="14">
    <source>
        <dbReference type="PROSITE-ProRule" id="PRU01023"/>
    </source>
</evidence>
<dbReference type="InterPro" id="IPR006027">
    <property type="entry name" value="NusB_RsmB_TIM44"/>
</dbReference>
<dbReference type="Pfam" id="PF01189">
    <property type="entry name" value="Methyltr_RsmB-F"/>
    <property type="match status" value="1"/>
</dbReference>
<evidence type="ECO:0000256" key="5">
    <source>
        <dbReference type="ARBA" id="ARBA00022490"/>
    </source>
</evidence>
<protein>
    <recommendedName>
        <fullName evidence="4">16S rRNA (cytosine(967)-C(5))-methyltransferase</fullName>
        <ecNumber evidence="4">2.1.1.176</ecNumber>
    </recommendedName>
    <alternativeName>
        <fullName evidence="11">16S rRNA m5C967 methyltransferase</fullName>
    </alternativeName>
    <alternativeName>
        <fullName evidence="12">rRNA (cytosine-C(5)-)-methyltransferase RsmB</fullName>
    </alternativeName>
</protein>
<sequence length="404" mass="44892">MHLVFGVLRHRDQLDFLVAQLCARPTGQIHPWVRQALTVGLYQIFFLDRTPTFAAVNETVEALRQAGLPKKLLGFTNAILREALRRKEVLAASIIADPGNPPLLNHPAWLTERWQAHFGADIMQAICAHNNREPILCLRAVHAYGREPLRHLFQKAGLNTENGAVAPESVLLPDFHGEIPSLPGFQDGLFQIQDQSAQLATYLLAPFSAGRRYLDCCAGLGGKTTHLAELVSSQGSAIMALEPDPGRFRLLQENLARCRSQTTVSVRMQTLEDFCRSCTSRFDAVLIDAPCSGTGVIGRQPDIRWNRRAEELPRYQQRQRALLKLAATLLVPGGILVYATCSIEPEENQQVVAGFLNEFPAFRLTDCREFLASTAHHLVSEGFFRPLPGRGQDGFFAARLLRKG</sequence>
<keyword evidence="10 14" id="KW-0694">RNA-binding</keyword>
<evidence type="ECO:0000256" key="8">
    <source>
        <dbReference type="ARBA" id="ARBA00022679"/>
    </source>
</evidence>
<reference evidence="16 17" key="1">
    <citation type="submission" date="2022-01" db="EMBL/GenBank/DDBJ databases">
        <title>Desulfofustis limnae sp. nov., a novel mesophilic sulfate-reducing bacterium isolated from marsh soil.</title>
        <authorList>
            <person name="Watanabe M."/>
            <person name="Takahashi A."/>
            <person name="Kojima H."/>
            <person name="Fukui M."/>
        </authorList>
    </citation>
    <scope>NUCLEOTIDE SEQUENCE [LARGE SCALE GENOMIC DNA]</scope>
    <source>
        <strain evidence="16 17">PPLL</strain>
    </source>
</reference>
<organism evidence="16 17">
    <name type="scientific">Desulfofustis limnaeus</name>
    <dbReference type="NCBI Taxonomy" id="2740163"/>
    <lineage>
        <taxon>Bacteria</taxon>
        <taxon>Pseudomonadati</taxon>
        <taxon>Thermodesulfobacteriota</taxon>
        <taxon>Desulfobulbia</taxon>
        <taxon>Desulfobulbales</taxon>
        <taxon>Desulfocapsaceae</taxon>
        <taxon>Desulfofustis</taxon>
    </lineage>
</organism>
<feature type="binding site" evidence="14">
    <location>
        <position position="242"/>
    </location>
    <ligand>
        <name>S-adenosyl-L-methionine</name>
        <dbReference type="ChEBI" id="CHEBI:59789"/>
    </ligand>
</feature>
<keyword evidence="5" id="KW-0963">Cytoplasm</keyword>
<comment type="function">
    <text evidence="1">Specifically methylates the cytosine at position 967 (m5C967) of 16S rRNA.</text>
</comment>
<evidence type="ECO:0000256" key="6">
    <source>
        <dbReference type="ARBA" id="ARBA00022552"/>
    </source>
</evidence>
<dbReference type="GO" id="GO:0032259">
    <property type="term" value="P:methylation"/>
    <property type="evidence" value="ECO:0007669"/>
    <property type="project" value="UniProtKB-KW"/>
</dbReference>
<dbReference type="Proteomes" id="UP000830055">
    <property type="component" value="Chromosome"/>
</dbReference>
<feature type="binding site" evidence="14">
    <location>
        <position position="288"/>
    </location>
    <ligand>
        <name>S-adenosyl-L-methionine</name>
        <dbReference type="ChEBI" id="CHEBI:59789"/>
    </ligand>
</feature>
<keyword evidence="17" id="KW-1185">Reference proteome</keyword>
<comment type="caution">
    <text evidence="14">Lacks conserved residue(s) required for the propagation of feature annotation.</text>
</comment>
<evidence type="ECO:0000313" key="17">
    <source>
        <dbReference type="Proteomes" id="UP000830055"/>
    </source>
</evidence>
<feature type="active site" description="Nucleophile" evidence="14">
    <location>
        <position position="341"/>
    </location>
</feature>
<comment type="subcellular location">
    <subcellularLocation>
        <location evidence="2">Cytoplasm</location>
    </subcellularLocation>
</comment>
<proteinExistence type="inferred from homology"/>
<dbReference type="InterPro" id="IPR029063">
    <property type="entry name" value="SAM-dependent_MTases_sf"/>
</dbReference>
<keyword evidence="6" id="KW-0698">rRNA processing</keyword>
<dbReference type="SUPFAM" id="SSF53335">
    <property type="entry name" value="S-adenosyl-L-methionine-dependent methyltransferases"/>
    <property type="match status" value="1"/>
</dbReference>
<feature type="domain" description="SAM-dependent MTase RsmB/NOP-type" evidence="15">
    <location>
        <begin position="125"/>
        <end position="403"/>
    </location>
</feature>
<evidence type="ECO:0000256" key="12">
    <source>
        <dbReference type="ARBA" id="ARBA00031088"/>
    </source>
</evidence>
<dbReference type="Gene3D" id="3.40.50.150">
    <property type="entry name" value="Vaccinia Virus protein VP39"/>
    <property type="match status" value="1"/>
</dbReference>
<dbReference type="InterPro" id="IPR001678">
    <property type="entry name" value="MeTrfase_RsmB-F_NOP2_dom"/>
</dbReference>
<evidence type="ECO:0000256" key="4">
    <source>
        <dbReference type="ARBA" id="ARBA00012140"/>
    </source>
</evidence>
<dbReference type="PANTHER" id="PTHR22807:SF61">
    <property type="entry name" value="NOL1_NOP2_SUN FAMILY PROTEIN _ ANTITERMINATION NUSB DOMAIN-CONTAINING PROTEIN"/>
    <property type="match status" value="1"/>
</dbReference>
<dbReference type="Pfam" id="PF01029">
    <property type="entry name" value="NusB"/>
    <property type="match status" value="1"/>
</dbReference>